<evidence type="ECO:0000313" key="1">
    <source>
        <dbReference type="EMBL" id="MBE9115863.1"/>
    </source>
</evidence>
<sequence length="76" mass="8768">MQDAKALAKELRFKFNHDLEEMYHRFFDELAQANLPDGEAGKLAQILLLSRQEGLKYLVSKEEMEAYSAAYPSETQ</sequence>
<organism evidence="1 2">
    <name type="scientific">Lusitaniella coriacea LEGE 07157</name>
    <dbReference type="NCBI Taxonomy" id="945747"/>
    <lineage>
        <taxon>Bacteria</taxon>
        <taxon>Bacillati</taxon>
        <taxon>Cyanobacteriota</taxon>
        <taxon>Cyanophyceae</taxon>
        <taxon>Spirulinales</taxon>
        <taxon>Lusitaniellaceae</taxon>
        <taxon>Lusitaniella</taxon>
    </lineage>
</organism>
<accession>A0A8J7DW49</accession>
<name>A0A8J7DW49_9CYAN</name>
<protein>
    <submittedName>
        <fullName evidence="1">Uncharacterized protein</fullName>
    </submittedName>
</protein>
<dbReference type="AlphaFoldDB" id="A0A8J7DW49"/>
<dbReference type="Proteomes" id="UP000654482">
    <property type="component" value="Unassembled WGS sequence"/>
</dbReference>
<dbReference type="EMBL" id="JADEWZ010000009">
    <property type="protein sequence ID" value="MBE9115863.1"/>
    <property type="molecule type" value="Genomic_DNA"/>
</dbReference>
<reference evidence="1" key="1">
    <citation type="submission" date="2020-10" db="EMBL/GenBank/DDBJ databases">
        <authorList>
            <person name="Castelo-Branco R."/>
            <person name="Eusebio N."/>
            <person name="Adriana R."/>
            <person name="Vieira A."/>
            <person name="Brugerolle De Fraissinette N."/>
            <person name="Rezende De Castro R."/>
            <person name="Schneider M.P."/>
            <person name="Vasconcelos V."/>
            <person name="Leao P.N."/>
        </authorList>
    </citation>
    <scope>NUCLEOTIDE SEQUENCE</scope>
    <source>
        <strain evidence="1">LEGE 07157</strain>
    </source>
</reference>
<comment type="caution">
    <text evidence="1">The sequence shown here is derived from an EMBL/GenBank/DDBJ whole genome shotgun (WGS) entry which is preliminary data.</text>
</comment>
<gene>
    <name evidence="1" type="ORF">IQ249_08160</name>
</gene>
<proteinExistence type="predicted"/>
<keyword evidence="2" id="KW-1185">Reference proteome</keyword>
<evidence type="ECO:0000313" key="2">
    <source>
        <dbReference type="Proteomes" id="UP000654482"/>
    </source>
</evidence>